<feature type="region of interest" description="Disordered" evidence="1">
    <location>
        <begin position="220"/>
        <end position="241"/>
    </location>
</feature>
<evidence type="ECO:0000313" key="2">
    <source>
        <dbReference type="EMBL" id="KAJ8871466.1"/>
    </source>
</evidence>
<feature type="region of interest" description="Disordered" evidence="1">
    <location>
        <begin position="1"/>
        <end position="85"/>
    </location>
</feature>
<name>A0ABQ9GHI8_9NEOP</name>
<accession>A0ABQ9GHI8</accession>
<feature type="region of interest" description="Disordered" evidence="1">
    <location>
        <begin position="730"/>
        <end position="753"/>
    </location>
</feature>
<sequence>MEGRGEREIPEKLSRTKASSSTIPTSENLDSNPLPCFLTKERKETTALGRRAPQPLANSKVSRGTASLSKKQERGRNNATGCGAEQSQLPAFSLRDFGGIKGKRSHDVQTGNRPCDLRNASYNGLLLRQLTRLHTISVQTMSRQSQCSRAPSRTVGFTRRFHTLSSIQATNTSLAVVPQSPVVVYTSLNSRTLTRRPPPMTAVRWVAAVYIGLRPPPKIFPNSRDASRRAEAPASERRSATPASLAAVGIHGIPRWGIQEAASASFQEEGRARWVSDYGAGLLSRRQLQHVAIHLLTTIPNERASKSAHFTPIRVKQLADADPDECVVRNSDVAFVCMVYISELSLDCETTIEFYRRLSTPDASRHITSLDCSPPTKANRIQSLSGSLPDFRKWELSERCHWLTGFLGELQFPPPLHSGAVLFSSHFTLIDSQYLVVTSCPHTSANIRSHVEKEPPPKDISEIDPNRIICWKTFPVHEGEADNTADERTGNQTRLLPDTSREMYYCDTSLACIVVEIKAVHDNVSTLEMNLRKKSLTQHPCNLMGAKYGKPYQRDSGPHSILRRRHVLCSPHKLLLATSRSQVLLEMFELNTCIATARLPPPPALPLQLTLRSPGFVTIAQLHILLSTAFTCIKTEHNQLPSNSSVPLLPSSEGRDLAALTQAVFQKVRNAHSRSLALGYDVRECSSKCPSRASASARANTVSINLKSASDDSSIRSDYECESKSGCEWSDEVSMEQRRNEGAGEMGDPRENPPTSGIIDESEIQNHEISLAQHFYIGTKIKLDPGSELGSFDLRSGKMLVQPGIRRGCSADEGEERSQLSKSLRVRGRVCIALAVARLWRLHRERCQTSTSTLGVHAENDSMLLIQPDEDIVSYLLREDCPYGMPAFVNDENLHHMRGDCMSRRLEQLIEARMIPNGVMDDSGFD</sequence>
<gene>
    <name evidence="2" type="ORF">PR048_027783</name>
</gene>
<reference evidence="2 3" key="1">
    <citation type="submission" date="2023-02" db="EMBL/GenBank/DDBJ databases">
        <title>LHISI_Scaffold_Assembly.</title>
        <authorList>
            <person name="Stuart O.P."/>
            <person name="Cleave R."/>
            <person name="Magrath M.J.L."/>
            <person name="Mikheyev A.S."/>
        </authorList>
    </citation>
    <scope>NUCLEOTIDE SEQUENCE [LARGE SCALE GENOMIC DNA]</scope>
    <source>
        <strain evidence="2">Daus_M_001</strain>
        <tissue evidence="2">Leg muscle</tissue>
    </source>
</reference>
<feature type="compositionally biased region" description="Basic and acidic residues" evidence="1">
    <location>
        <begin position="225"/>
        <end position="239"/>
    </location>
</feature>
<protein>
    <submittedName>
        <fullName evidence="2">Uncharacterized protein</fullName>
    </submittedName>
</protein>
<evidence type="ECO:0000256" key="1">
    <source>
        <dbReference type="SAM" id="MobiDB-lite"/>
    </source>
</evidence>
<dbReference type="EMBL" id="JARBHB010000012">
    <property type="protein sequence ID" value="KAJ8871466.1"/>
    <property type="molecule type" value="Genomic_DNA"/>
</dbReference>
<dbReference type="Proteomes" id="UP001159363">
    <property type="component" value="Chromosome 11"/>
</dbReference>
<feature type="compositionally biased region" description="Polar residues" evidence="1">
    <location>
        <begin position="56"/>
        <end position="69"/>
    </location>
</feature>
<feature type="compositionally biased region" description="Basic and acidic residues" evidence="1">
    <location>
        <begin position="735"/>
        <end position="751"/>
    </location>
</feature>
<comment type="caution">
    <text evidence="2">The sequence shown here is derived from an EMBL/GenBank/DDBJ whole genome shotgun (WGS) entry which is preliminary data.</text>
</comment>
<feature type="compositionally biased region" description="Polar residues" evidence="1">
    <location>
        <begin position="16"/>
        <end position="31"/>
    </location>
</feature>
<organism evidence="2 3">
    <name type="scientific">Dryococelus australis</name>
    <dbReference type="NCBI Taxonomy" id="614101"/>
    <lineage>
        <taxon>Eukaryota</taxon>
        <taxon>Metazoa</taxon>
        <taxon>Ecdysozoa</taxon>
        <taxon>Arthropoda</taxon>
        <taxon>Hexapoda</taxon>
        <taxon>Insecta</taxon>
        <taxon>Pterygota</taxon>
        <taxon>Neoptera</taxon>
        <taxon>Polyneoptera</taxon>
        <taxon>Phasmatodea</taxon>
        <taxon>Verophasmatodea</taxon>
        <taxon>Anareolatae</taxon>
        <taxon>Phasmatidae</taxon>
        <taxon>Eurycanthinae</taxon>
        <taxon>Dryococelus</taxon>
    </lineage>
</organism>
<proteinExistence type="predicted"/>
<feature type="compositionally biased region" description="Basic and acidic residues" evidence="1">
    <location>
        <begin position="1"/>
        <end position="14"/>
    </location>
</feature>
<keyword evidence="3" id="KW-1185">Reference proteome</keyword>
<evidence type="ECO:0000313" key="3">
    <source>
        <dbReference type="Proteomes" id="UP001159363"/>
    </source>
</evidence>